<feature type="transmembrane region" description="Helical" evidence="1">
    <location>
        <begin position="47"/>
        <end position="68"/>
    </location>
</feature>
<dbReference type="RefSeq" id="XP_033378831.1">
    <property type="nucleotide sequence ID" value="XM_033534449.1"/>
</dbReference>
<gene>
    <name evidence="2" type="ORF">BU24DRAFT_59346</name>
</gene>
<dbReference type="GeneID" id="54291846"/>
<keyword evidence="1" id="KW-0812">Transmembrane</keyword>
<dbReference type="AlphaFoldDB" id="A0A6A5XBX8"/>
<proteinExistence type="predicted"/>
<sequence length="136" mass="15582">MVCLPISEQREYERFGSRTAASNEHVTECRMSLPVHDFLFVRQQPSAMVVLATGIFYIMTVVNTYPFAFHSSTATLPFASPLYFCKSLFTYNFVGSQVHRTFAFPFTSLKFLRSTFQGFATTPIYQSHKPLKENPQ</sequence>
<keyword evidence="1" id="KW-0472">Membrane</keyword>
<keyword evidence="3" id="KW-1185">Reference proteome</keyword>
<accession>A0A6A5XBX8</accession>
<reference evidence="2" key="1">
    <citation type="journal article" date="2020" name="Stud. Mycol.">
        <title>101 Dothideomycetes genomes: a test case for predicting lifestyles and emergence of pathogens.</title>
        <authorList>
            <person name="Haridas S."/>
            <person name="Albert R."/>
            <person name="Binder M."/>
            <person name="Bloem J."/>
            <person name="Labutti K."/>
            <person name="Salamov A."/>
            <person name="Andreopoulos B."/>
            <person name="Baker S."/>
            <person name="Barry K."/>
            <person name="Bills G."/>
            <person name="Bluhm B."/>
            <person name="Cannon C."/>
            <person name="Castanera R."/>
            <person name="Culley D."/>
            <person name="Daum C."/>
            <person name="Ezra D."/>
            <person name="Gonzalez J."/>
            <person name="Henrissat B."/>
            <person name="Kuo A."/>
            <person name="Liang C."/>
            <person name="Lipzen A."/>
            <person name="Lutzoni F."/>
            <person name="Magnuson J."/>
            <person name="Mondo S."/>
            <person name="Nolan M."/>
            <person name="Ohm R."/>
            <person name="Pangilinan J."/>
            <person name="Park H.-J."/>
            <person name="Ramirez L."/>
            <person name="Alfaro M."/>
            <person name="Sun H."/>
            <person name="Tritt A."/>
            <person name="Yoshinaga Y."/>
            <person name="Zwiers L.-H."/>
            <person name="Turgeon B."/>
            <person name="Goodwin S."/>
            <person name="Spatafora J."/>
            <person name="Crous P."/>
            <person name="Grigoriev I."/>
        </authorList>
    </citation>
    <scope>NUCLEOTIDE SEQUENCE</scope>
    <source>
        <strain evidence="2">CBS 175.79</strain>
    </source>
</reference>
<evidence type="ECO:0000256" key="1">
    <source>
        <dbReference type="SAM" id="Phobius"/>
    </source>
</evidence>
<organism evidence="2 3">
    <name type="scientific">Aaosphaeria arxii CBS 175.79</name>
    <dbReference type="NCBI Taxonomy" id="1450172"/>
    <lineage>
        <taxon>Eukaryota</taxon>
        <taxon>Fungi</taxon>
        <taxon>Dikarya</taxon>
        <taxon>Ascomycota</taxon>
        <taxon>Pezizomycotina</taxon>
        <taxon>Dothideomycetes</taxon>
        <taxon>Pleosporomycetidae</taxon>
        <taxon>Pleosporales</taxon>
        <taxon>Pleosporales incertae sedis</taxon>
        <taxon>Aaosphaeria</taxon>
    </lineage>
</organism>
<name>A0A6A5XBX8_9PLEO</name>
<keyword evidence="1" id="KW-1133">Transmembrane helix</keyword>
<dbReference type="EMBL" id="ML978076">
    <property type="protein sequence ID" value="KAF2010492.1"/>
    <property type="molecule type" value="Genomic_DNA"/>
</dbReference>
<evidence type="ECO:0000313" key="2">
    <source>
        <dbReference type="EMBL" id="KAF2010492.1"/>
    </source>
</evidence>
<dbReference type="Proteomes" id="UP000799778">
    <property type="component" value="Unassembled WGS sequence"/>
</dbReference>
<protein>
    <submittedName>
        <fullName evidence="2">Uncharacterized protein</fullName>
    </submittedName>
</protein>
<evidence type="ECO:0000313" key="3">
    <source>
        <dbReference type="Proteomes" id="UP000799778"/>
    </source>
</evidence>